<evidence type="ECO:0000313" key="8">
    <source>
        <dbReference type="Proteomes" id="UP001230289"/>
    </source>
</evidence>
<dbReference type="GO" id="GO:0016301">
    <property type="term" value="F:kinase activity"/>
    <property type="evidence" value="ECO:0007669"/>
    <property type="project" value="UniProtKB-KW"/>
</dbReference>
<dbReference type="Pfam" id="PF00294">
    <property type="entry name" value="PfkB"/>
    <property type="match status" value="1"/>
</dbReference>
<keyword evidence="2" id="KW-0808">Transferase</keyword>
<keyword evidence="5" id="KW-0067">ATP-binding</keyword>
<dbReference type="Gene3D" id="3.40.1190.20">
    <property type="match status" value="1"/>
</dbReference>
<dbReference type="PANTHER" id="PTHR43085:SF1">
    <property type="entry name" value="PSEUDOURIDINE KINASE-RELATED"/>
    <property type="match status" value="1"/>
</dbReference>
<keyword evidence="4 7" id="KW-0418">Kinase</keyword>
<evidence type="ECO:0000313" key="7">
    <source>
        <dbReference type="EMBL" id="MDQ4212864.1"/>
    </source>
</evidence>
<dbReference type="InterPro" id="IPR011611">
    <property type="entry name" value="PfkB_dom"/>
</dbReference>
<dbReference type="InterPro" id="IPR050306">
    <property type="entry name" value="PfkB_Carbo_kinase"/>
</dbReference>
<dbReference type="SUPFAM" id="SSF53613">
    <property type="entry name" value="Ribokinase-like"/>
    <property type="match status" value="1"/>
</dbReference>
<keyword evidence="3" id="KW-0547">Nucleotide-binding</keyword>
<evidence type="ECO:0000256" key="2">
    <source>
        <dbReference type="ARBA" id="ARBA00022679"/>
    </source>
</evidence>
<dbReference type="RefSeq" id="WP_308487813.1">
    <property type="nucleotide sequence ID" value="NZ_JAVFCB010000002.1"/>
</dbReference>
<dbReference type="PROSITE" id="PS00583">
    <property type="entry name" value="PFKB_KINASES_1"/>
    <property type="match status" value="1"/>
</dbReference>
<proteinExistence type="inferred from homology"/>
<dbReference type="EMBL" id="JAVFCB010000002">
    <property type="protein sequence ID" value="MDQ4212864.1"/>
    <property type="molecule type" value="Genomic_DNA"/>
</dbReference>
<dbReference type="PROSITE" id="PS00584">
    <property type="entry name" value="PFKB_KINASES_2"/>
    <property type="match status" value="1"/>
</dbReference>
<protein>
    <submittedName>
        <fullName evidence="7">PfkB family carbohydrate kinase</fullName>
    </submittedName>
</protein>
<gene>
    <name evidence="7" type="ORF">RBR11_02955</name>
</gene>
<reference evidence="7 8" key="1">
    <citation type="submission" date="2023-08" db="EMBL/GenBank/DDBJ databases">
        <title>Microbacterium sp. nov., isolated from a waste landfill.</title>
        <authorList>
            <person name="Wen W."/>
        </authorList>
    </citation>
    <scope>NUCLEOTIDE SEQUENCE [LARGE SCALE GENOMIC DNA]</scope>
    <source>
        <strain evidence="7 8">ASV81</strain>
    </source>
</reference>
<dbReference type="PANTHER" id="PTHR43085">
    <property type="entry name" value="HEXOKINASE FAMILY MEMBER"/>
    <property type="match status" value="1"/>
</dbReference>
<evidence type="ECO:0000256" key="5">
    <source>
        <dbReference type="ARBA" id="ARBA00022840"/>
    </source>
</evidence>
<comment type="similarity">
    <text evidence="1">Belongs to the carbohydrate kinase PfkB family.</text>
</comment>
<dbReference type="InterPro" id="IPR029056">
    <property type="entry name" value="Ribokinase-like"/>
</dbReference>
<organism evidence="7 8">
    <name type="scientific">Microbacterium capsulatum</name>
    <dbReference type="NCBI Taxonomy" id="3041921"/>
    <lineage>
        <taxon>Bacteria</taxon>
        <taxon>Bacillati</taxon>
        <taxon>Actinomycetota</taxon>
        <taxon>Actinomycetes</taxon>
        <taxon>Micrococcales</taxon>
        <taxon>Microbacteriaceae</taxon>
        <taxon>Microbacterium</taxon>
    </lineage>
</organism>
<accession>A0ABU0XCM9</accession>
<evidence type="ECO:0000256" key="3">
    <source>
        <dbReference type="ARBA" id="ARBA00022741"/>
    </source>
</evidence>
<keyword evidence="8" id="KW-1185">Reference proteome</keyword>
<evidence type="ECO:0000256" key="1">
    <source>
        <dbReference type="ARBA" id="ARBA00010688"/>
    </source>
</evidence>
<sequence length="298" mass="30818">MLRGTAVVGEALVDLVDGGDAHPGGSPLNVAVGLARLGEPAILHTRIGRDPHGDLIRTHLAASGVELGDASLAEGETWTATATVDDDGRASYTFDLGGTIAVPPLQGLQLVHTGSIGALRAEEAEAVRAAFHDTDPGTLRSFDPNIRADVMGEGARERTGALARECHVVKLSDEDALWLHPGEELREILPQLAARGVRFAVVTRGGDGCLALVDGAWYERPARAVLVADTIGAGDAFMSGLLFALLRDGTDRLLVAGEPVPPALVEAALDTALASASITVSRSGANPPRSSELSAVLD</sequence>
<comment type="caution">
    <text evidence="7">The sequence shown here is derived from an EMBL/GenBank/DDBJ whole genome shotgun (WGS) entry which is preliminary data.</text>
</comment>
<evidence type="ECO:0000256" key="4">
    <source>
        <dbReference type="ARBA" id="ARBA00022777"/>
    </source>
</evidence>
<dbReference type="InterPro" id="IPR002173">
    <property type="entry name" value="Carboh/pur_kinase_PfkB_CS"/>
</dbReference>
<feature type="domain" description="Carbohydrate kinase PfkB" evidence="6">
    <location>
        <begin position="20"/>
        <end position="288"/>
    </location>
</feature>
<evidence type="ECO:0000259" key="6">
    <source>
        <dbReference type="Pfam" id="PF00294"/>
    </source>
</evidence>
<dbReference type="Proteomes" id="UP001230289">
    <property type="component" value="Unassembled WGS sequence"/>
</dbReference>
<name>A0ABU0XCM9_9MICO</name>